<dbReference type="STRING" id="1144672.F966_02214"/>
<reference evidence="1 2" key="1">
    <citation type="submission" date="2013-02" db="EMBL/GenBank/DDBJ databases">
        <title>The Genome Sequence of Acinetobacter sp. CIP 56.2.</title>
        <authorList>
            <consortium name="The Broad Institute Genome Sequencing Platform"/>
            <consortium name="The Broad Institute Genome Sequencing Center for Infectious Disease"/>
            <person name="Cerqueira G."/>
            <person name="Feldgarden M."/>
            <person name="Courvalin P."/>
            <person name="Perichon B."/>
            <person name="Grillot-Courvalin C."/>
            <person name="Clermont D."/>
            <person name="Rocha E."/>
            <person name="Yoon E.-J."/>
            <person name="Nemec A."/>
            <person name="Walker B."/>
            <person name="Young S.K."/>
            <person name="Zeng Q."/>
            <person name="Gargeya S."/>
            <person name="Fitzgerald M."/>
            <person name="Haas B."/>
            <person name="Abouelleil A."/>
            <person name="Alvarado L."/>
            <person name="Arachchi H.M."/>
            <person name="Berlin A.M."/>
            <person name="Chapman S.B."/>
            <person name="Dewar J."/>
            <person name="Goldberg J."/>
            <person name="Griggs A."/>
            <person name="Gujja S."/>
            <person name="Hansen M."/>
            <person name="Howarth C."/>
            <person name="Imamovic A."/>
            <person name="Larimer J."/>
            <person name="McCowan C."/>
            <person name="Murphy C."/>
            <person name="Neiman D."/>
            <person name="Pearson M."/>
            <person name="Priest M."/>
            <person name="Roberts A."/>
            <person name="Saif S."/>
            <person name="Shea T."/>
            <person name="Sisk P."/>
            <person name="Sykes S."/>
            <person name="Wortman J."/>
            <person name="Nusbaum C."/>
            <person name="Birren B."/>
        </authorList>
    </citation>
    <scope>NUCLEOTIDE SEQUENCE [LARGE SCALE GENOMIC DNA]</scope>
    <source>
        <strain evidence="1 2">CIP 56.2</strain>
    </source>
</reference>
<gene>
    <name evidence="1" type="ORF">F966_02214</name>
</gene>
<evidence type="ECO:0000313" key="1">
    <source>
        <dbReference type="EMBL" id="ENV09556.1"/>
    </source>
</evidence>
<name>N8WCE0_9GAMM</name>
<dbReference type="AlphaFoldDB" id="N8WCE0"/>
<dbReference type="eggNOG" id="ENOG502Z7PU">
    <property type="taxonomic scope" value="Bacteria"/>
</dbReference>
<protein>
    <submittedName>
        <fullName evidence="1">Uncharacterized protein</fullName>
    </submittedName>
</protein>
<accession>N8WCE0</accession>
<proteinExistence type="predicted"/>
<dbReference type="EMBL" id="APPH01000009">
    <property type="protein sequence ID" value="ENV09556.1"/>
    <property type="molecule type" value="Genomic_DNA"/>
</dbReference>
<evidence type="ECO:0000313" key="2">
    <source>
        <dbReference type="Proteomes" id="UP000013209"/>
    </source>
</evidence>
<sequence>MSNNIPPDGYNVGLNFKDELVSVDSHNVLLNFGADEQILVSVHADISTRFLAEIVATQYIFNSVDANVNTGFDAVIDVIYGESAQISSIISSGFNASIQAVIVNQSCNVLAIIDTGFNASINASSDINFLLGKSTLSVVEYQQSLPALIDQHFRFGKAKFKAHNSAFIFDRGLTISYAVTAGFDKSTFLQRMVRAVFEETSELASTSKIVWQENDKRFIARTLVFEESEKLLINRHTSWDEMIRKRKKITLSHEVAAVFEKRFTFKHDKGLELVTTDSIPWEVAKSVYYRKSKLDPIDPEPLPEYEGTTDLNFVCLCHDIDPHNLILNFGADECLPNIAPVDWWYIVNEIKVTRLDNGQEIQIYSGDYSTDRSSWSWSYNLTIPFYEKSKTEPIDGKPVILKIMINGNEHRMLLENISRSRQFGKETYKLSGRSPTALLDAPYAPTRSFTQENERSSVQLVQAELDRVNSNIVLNWDLIDALGWILPPESLSYSNLTPIAAIKLIVEAAGGFIYSEPASNTLTIKPRYKKTWWDSIAIDEYDRVIPESIVTDQSTNYEPYPDYNGVFLTNDRNGDTGQIKRVGTAGDVLQESINSPLLTSTTVMHSKGREVLAKAGLIENHSLLMPITQQIGLCLPGELVAFNGDWWGIVDGVSGSFTHKLVNQTALIERVNRE</sequence>
<comment type="caution">
    <text evidence="1">The sequence shown here is derived from an EMBL/GenBank/DDBJ whole genome shotgun (WGS) entry which is preliminary data.</text>
</comment>
<dbReference type="PATRIC" id="fig|1144672.3.peg.2114"/>
<dbReference type="RefSeq" id="WP_004805097.1">
    <property type="nucleotide sequence ID" value="NZ_KB849440.1"/>
</dbReference>
<dbReference type="HOGENOM" id="CLU_397748_0_0_6"/>
<dbReference type="Proteomes" id="UP000013209">
    <property type="component" value="Unassembled WGS sequence"/>
</dbReference>
<organism evidence="1 2">
    <name type="scientific">Acinetobacter higginsii</name>
    <dbReference type="NCBI Taxonomy" id="70347"/>
    <lineage>
        <taxon>Bacteria</taxon>
        <taxon>Pseudomonadati</taxon>
        <taxon>Pseudomonadota</taxon>
        <taxon>Gammaproteobacteria</taxon>
        <taxon>Moraxellales</taxon>
        <taxon>Moraxellaceae</taxon>
        <taxon>Acinetobacter</taxon>
    </lineage>
</organism>